<proteinExistence type="inferred from homology"/>
<evidence type="ECO:0000313" key="4">
    <source>
        <dbReference type="EMBL" id="CUM92108.1"/>
    </source>
</evidence>
<dbReference type="GO" id="GO:0005737">
    <property type="term" value="C:cytoplasm"/>
    <property type="evidence" value="ECO:0007669"/>
    <property type="project" value="TreeGrafter"/>
</dbReference>
<dbReference type="GO" id="GO:0015035">
    <property type="term" value="F:protein-disulfide reductase activity"/>
    <property type="evidence" value="ECO:0007669"/>
    <property type="project" value="TreeGrafter"/>
</dbReference>
<dbReference type="AlphaFoldDB" id="A0A173SSG5"/>
<dbReference type="Gene3D" id="3.40.30.10">
    <property type="entry name" value="Glutaredoxin"/>
    <property type="match status" value="1"/>
</dbReference>
<name>A0A173SSG5_9FIRM</name>
<dbReference type="Proteomes" id="UP000095597">
    <property type="component" value="Unassembled WGS sequence"/>
</dbReference>
<dbReference type="InterPro" id="IPR036249">
    <property type="entry name" value="Thioredoxin-like_sf"/>
</dbReference>
<dbReference type="InterPro" id="IPR013766">
    <property type="entry name" value="Thioredoxin_domain"/>
</dbReference>
<dbReference type="PANTHER" id="PTHR45663">
    <property type="entry name" value="GEO12009P1"/>
    <property type="match status" value="1"/>
</dbReference>
<dbReference type="PANTHER" id="PTHR45663:SF11">
    <property type="entry name" value="GEO12009P1"/>
    <property type="match status" value="1"/>
</dbReference>
<dbReference type="PROSITE" id="PS51352">
    <property type="entry name" value="THIOREDOXIN_2"/>
    <property type="match status" value="1"/>
</dbReference>
<organism evidence="4 5">
    <name type="scientific">Dorea longicatena</name>
    <dbReference type="NCBI Taxonomy" id="88431"/>
    <lineage>
        <taxon>Bacteria</taxon>
        <taxon>Bacillati</taxon>
        <taxon>Bacillota</taxon>
        <taxon>Clostridia</taxon>
        <taxon>Lachnospirales</taxon>
        <taxon>Lachnospiraceae</taxon>
        <taxon>Dorea</taxon>
    </lineage>
</organism>
<evidence type="ECO:0000256" key="1">
    <source>
        <dbReference type="ARBA" id="ARBA00008987"/>
    </source>
</evidence>
<evidence type="ECO:0000256" key="2">
    <source>
        <dbReference type="ARBA" id="ARBA00023284"/>
    </source>
</evidence>
<dbReference type="EMBL" id="CYXO01000005">
    <property type="protein sequence ID" value="CUM92108.1"/>
    <property type="molecule type" value="Genomic_DNA"/>
</dbReference>
<comment type="similarity">
    <text evidence="1">Belongs to the thioredoxin family.</text>
</comment>
<sequence length="126" mass="14582">MLHLTTQNFESFRACHWQLSSDAPAGESTEHSVFAVVMFYAVWCGKCAMMRPIIEDLEKKYQKKYSGSIRFFEVETTESGLLAAEYQTDLLPTFLFFKDQELIAVMQGMISQNDFDARLQKIFRNS</sequence>
<evidence type="ECO:0000259" key="3">
    <source>
        <dbReference type="PROSITE" id="PS51352"/>
    </source>
</evidence>
<dbReference type="Pfam" id="PF00085">
    <property type="entry name" value="Thioredoxin"/>
    <property type="match status" value="1"/>
</dbReference>
<feature type="domain" description="Thioredoxin" evidence="3">
    <location>
        <begin position="1"/>
        <end position="124"/>
    </location>
</feature>
<dbReference type="CDD" id="cd02947">
    <property type="entry name" value="TRX_family"/>
    <property type="match status" value="1"/>
</dbReference>
<reference evidence="4 5" key="1">
    <citation type="submission" date="2015-09" db="EMBL/GenBank/DDBJ databases">
        <authorList>
            <consortium name="Pathogen Informatics"/>
        </authorList>
    </citation>
    <scope>NUCLEOTIDE SEQUENCE [LARGE SCALE GENOMIC DNA]</scope>
    <source>
        <strain evidence="4 5">2789STDY5834961</strain>
    </source>
</reference>
<accession>A0A173SSG5</accession>
<protein>
    <submittedName>
        <fullName evidence="4">Thioredoxin-M</fullName>
    </submittedName>
</protein>
<dbReference type="OrthoDB" id="9790390at2"/>
<keyword evidence="2" id="KW-0676">Redox-active center</keyword>
<dbReference type="SUPFAM" id="SSF52833">
    <property type="entry name" value="Thioredoxin-like"/>
    <property type="match status" value="1"/>
</dbReference>
<evidence type="ECO:0000313" key="5">
    <source>
        <dbReference type="Proteomes" id="UP000095597"/>
    </source>
</evidence>
<gene>
    <name evidence="4" type="primary">trxA_2</name>
    <name evidence="4" type="ORF">ERS852573_01140</name>
</gene>
<dbReference type="RefSeq" id="WP_081028229.1">
    <property type="nucleotide sequence ID" value="NZ_CYXO01000005.1"/>
</dbReference>